<dbReference type="OrthoDB" id="432483at2759"/>
<proteinExistence type="predicted"/>
<dbReference type="InterPro" id="IPR031348">
    <property type="entry name" value="PigL_N"/>
</dbReference>
<gene>
    <name evidence="2" type="ORF">PHISCL_09887</name>
</gene>
<dbReference type="Pfam" id="PF17111">
    <property type="entry name" value="PigL_N"/>
    <property type="match status" value="1"/>
</dbReference>
<dbReference type="Proteomes" id="UP000266188">
    <property type="component" value="Unassembled WGS sequence"/>
</dbReference>
<reference evidence="3" key="1">
    <citation type="submission" date="2017-02" db="EMBL/GenBank/DDBJ databases">
        <authorList>
            <person name="Tafer H."/>
            <person name="Lopandic K."/>
        </authorList>
    </citation>
    <scope>NUCLEOTIDE SEQUENCE [LARGE SCALE GENOMIC DNA]</scope>
    <source>
        <strain evidence="3">CBS 366.77</strain>
    </source>
</reference>
<evidence type="ECO:0000259" key="1">
    <source>
        <dbReference type="Pfam" id="PF17111"/>
    </source>
</evidence>
<dbReference type="EMBL" id="MVGC01000717">
    <property type="protein sequence ID" value="RJE17776.1"/>
    <property type="molecule type" value="Genomic_DNA"/>
</dbReference>
<name>A0A3A2Z4H5_9EURO</name>
<comment type="caution">
    <text evidence="2">The sequence shown here is derived from an EMBL/GenBank/DDBJ whole genome shotgun (WGS) entry which is preliminary data.</text>
</comment>
<evidence type="ECO:0000313" key="2">
    <source>
        <dbReference type="EMBL" id="RJE17776.1"/>
    </source>
</evidence>
<evidence type="ECO:0000313" key="3">
    <source>
        <dbReference type="Proteomes" id="UP000266188"/>
    </source>
</evidence>
<organism evidence="2 3">
    <name type="scientific">Aspergillus sclerotialis</name>
    <dbReference type="NCBI Taxonomy" id="2070753"/>
    <lineage>
        <taxon>Eukaryota</taxon>
        <taxon>Fungi</taxon>
        <taxon>Dikarya</taxon>
        <taxon>Ascomycota</taxon>
        <taxon>Pezizomycotina</taxon>
        <taxon>Eurotiomycetes</taxon>
        <taxon>Eurotiomycetidae</taxon>
        <taxon>Eurotiales</taxon>
        <taxon>Aspergillaceae</taxon>
        <taxon>Aspergillus</taxon>
        <taxon>Aspergillus subgen. Polypaecilum</taxon>
    </lineage>
</organism>
<sequence length="280" mass="30247">MADPLSVTASVIAVATLAFQSCKATYSLIDGLAGAPQAIARSKTSFAETQTTINALQQTLTTNSEPPSGLDSILGTIDLEGTLKSVQRLCDEFATAITSFTSHSTDGKFSKRDRVAVNLHESKISNLDRQLGYCQQTLSMVLVSINLIVATRTADDLQRLDDRFQAQEQALANLDTQLYNCQKPPPLEECSACDRDADLQLIAELRKLCQDALSTTITKRTGQKFGDMSTDDQSLAMQGIVGDAHDGVEQSFGKMTTSKNSRAFQGQIDASSFAAMFGKR</sequence>
<accession>A0A3A2Z4H5</accession>
<keyword evidence="3" id="KW-1185">Reference proteome</keyword>
<feature type="domain" description="Azaphilone pigments biosynthesis cluster protein L N-terminal" evidence="1">
    <location>
        <begin position="2"/>
        <end position="181"/>
    </location>
</feature>
<dbReference type="AlphaFoldDB" id="A0A3A2Z4H5"/>
<protein>
    <recommendedName>
        <fullName evidence="1">Azaphilone pigments biosynthesis cluster protein L N-terminal domain-containing protein</fullName>
    </recommendedName>
</protein>